<dbReference type="Proteomes" id="UP000008370">
    <property type="component" value="Unassembled WGS sequence"/>
</dbReference>
<organism evidence="3 4">
    <name type="scientific">Phanerochaete carnosa (strain HHB-10118-sp)</name>
    <name type="common">White-rot fungus</name>
    <name type="synonym">Peniophora carnosa</name>
    <dbReference type="NCBI Taxonomy" id="650164"/>
    <lineage>
        <taxon>Eukaryota</taxon>
        <taxon>Fungi</taxon>
        <taxon>Dikarya</taxon>
        <taxon>Basidiomycota</taxon>
        <taxon>Agaricomycotina</taxon>
        <taxon>Agaricomycetes</taxon>
        <taxon>Polyporales</taxon>
        <taxon>Phanerochaetaceae</taxon>
        <taxon>Phanerochaete</taxon>
    </lineage>
</organism>
<dbReference type="EMBL" id="JH930480">
    <property type="protein sequence ID" value="EKM49817.1"/>
    <property type="molecule type" value="Genomic_DNA"/>
</dbReference>
<name>K5WHY6_PHACS</name>
<keyword evidence="4" id="KW-1185">Reference proteome</keyword>
<evidence type="ECO:0000256" key="1">
    <source>
        <dbReference type="SAM" id="Coils"/>
    </source>
</evidence>
<evidence type="ECO:0000313" key="4">
    <source>
        <dbReference type="Proteomes" id="UP000008370"/>
    </source>
</evidence>
<dbReference type="AlphaFoldDB" id="K5WHY6"/>
<feature type="region of interest" description="Disordered" evidence="2">
    <location>
        <begin position="1"/>
        <end position="24"/>
    </location>
</feature>
<keyword evidence="1" id="KW-0175">Coiled coil</keyword>
<dbReference type="RefSeq" id="XP_007401869.1">
    <property type="nucleotide sequence ID" value="XM_007401807.1"/>
</dbReference>
<sequence length="408" mass="44358">MAETEHEPARPALANTAPEASLRGEILNPSVELRERLKDATRMREQAEAEEDAAHAKVVAAMCKERSARASLAVAVSDEQKAKKEETDAATAIFTAALTGRTERSPGAMSEREGEAVKRREEAFVAKLTADRAVRSATASRIAAAAAAEHALEEKENAQSEETMLRIAVLVLDVEVRSQAELTGMLRRMRKVNEALKNGLRERQMGEQREREEAEGRRTEAVRDAGEASSTNEATQEANRNQRAEAVPVESPRPEETFKSRVELQEKLKNATRMREEAEAKGYAAYAETAAATHEELTANTSLASAASDVQSAVEELSSARAAVLAAEMALVVAREHQQETLVKMSRAISAESSAVQAVRDATARRARAEMDEEIVGLAIAHAQNEEKALRDTVLAELELPVDEEAQG</sequence>
<evidence type="ECO:0000256" key="2">
    <source>
        <dbReference type="SAM" id="MobiDB-lite"/>
    </source>
</evidence>
<accession>K5WHY6</accession>
<feature type="region of interest" description="Disordered" evidence="2">
    <location>
        <begin position="197"/>
        <end position="257"/>
    </location>
</feature>
<feature type="compositionally biased region" description="Polar residues" evidence="2">
    <location>
        <begin position="228"/>
        <end position="241"/>
    </location>
</feature>
<feature type="compositionally biased region" description="Basic and acidic residues" evidence="2">
    <location>
        <begin position="197"/>
        <end position="226"/>
    </location>
</feature>
<dbReference type="HOGENOM" id="CLU_674565_0_0_1"/>
<gene>
    <name evidence="3" type="ORF">PHACADRAFT_265522</name>
</gene>
<dbReference type="InParanoid" id="K5WHY6"/>
<reference evidence="3 4" key="1">
    <citation type="journal article" date="2012" name="BMC Genomics">
        <title>Comparative genomics of the white-rot fungi, Phanerochaete carnosa and P. chrysosporium, to elucidate the genetic basis of the distinct wood types they colonize.</title>
        <authorList>
            <person name="Suzuki H."/>
            <person name="MacDonald J."/>
            <person name="Syed K."/>
            <person name="Salamov A."/>
            <person name="Hori C."/>
            <person name="Aerts A."/>
            <person name="Henrissat B."/>
            <person name="Wiebenga A."/>
            <person name="vanKuyk P.A."/>
            <person name="Barry K."/>
            <person name="Lindquist E."/>
            <person name="LaButti K."/>
            <person name="Lapidus A."/>
            <person name="Lucas S."/>
            <person name="Coutinho P."/>
            <person name="Gong Y."/>
            <person name="Samejima M."/>
            <person name="Mahadevan R."/>
            <person name="Abou-Zaid M."/>
            <person name="de Vries R.P."/>
            <person name="Igarashi K."/>
            <person name="Yadav J.S."/>
            <person name="Grigoriev I.V."/>
            <person name="Master E.R."/>
        </authorList>
    </citation>
    <scope>NUCLEOTIDE SEQUENCE [LARGE SCALE GENOMIC DNA]</scope>
    <source>
        <strain evidence="3 4">HHB-10118-sp</strain>
    </source>
</reference>
<dbReference type="GeneID" id="18919117"/>
<feature type="coiled-coil region" evidence="1">
    <location>
        <begin position="30"/>
        <end position="57"/>
    </location>
</feature>
<proteinExistence type="predicted"/>
<dbReference type="KEGG" id="pco:PHACADRAFT_265522"/>
<evidence type="ECO:0000313" key="3">
    <source>
        <dbReference type="EMBL" id="EKM49817.1"/>
    </source>
</evidence>
<protein>
    <submittedName>
        <fullName evidence="3">Uncharacterized protein</fullName>
    </submittedName>
</protein>